<protein>
    <submittedName>
        <fullName evidence="1">Uncharacterized protein</fullName>
    </submittedName>
</protein>
<reference evidence="1" key="2">
    <citation type="journal article" date="2021" name="PeerJ">
        <title>Extensive microbial diversity within the chicken gut microbiome revealed by metagenomics and culture.</title>
        <authorList>
            <person name="Gilroy R."/>
            <person name="Ravi A."/>
            <person name="Getino M."/>
            <person name="Pursley I."/>
            <person name="Horton D.L."/>
            <person name="Alikhan N.F."/>
            <person name="Baker D."/>
            <person name="Gharbi K."/>
            <person name="Hall N."/>
            <person name="Watson M."/>
            <person name="Adriaenssens E.M."/>
            <person name="Foster-Nyarko E."/>
            <person name="Jarju S."/>
            <person name="Secka A."/>
            <person name="Antonio M."/>
            <person name="Oren A."/>
            <person name="Chaudhuri R.R."/>
            <person name="La Ragione R."/>
            <person name="Hildebrand F."/>
            <person name="Pallen M.J."/>
        </authorList>
    </citation>
    <scope>NUCLEOTIDE SEQUENCE</scope>
    <source>
        <strain evidence="1">CHK195-15760</strain>
    </source>
</reference>
<comment type="caution">
    <text evidence="1">The sequence shown here is derived from an EMBL/GenBank/DDBJ whole genome shotgun (WGS) entry which is preliminary data.</text>
</comment>
<sequence length="55" mass="6436">MPSNQENMQKFKEEICPNCIHYKEENYTGCGIVISVDGEANCIEYKCVDYQKRKN</sequence>
<reference evidence="1" key="1">
    <citation type="submission" date="2020-10" db="EMBL/GenBank/DDBJ databases">
        <authorList>
            <person name="Gilroy R."/>
        </authorList>
    </citation>
    <scope>NUCLEOTIDE SEQUENCE</scope>
    <source>
        <strain evidence="1">CHK195-15760</strain>
    </source>
</reference>
<dbReference type="AlphaFoldDB" id="A0A9D1M0J7"/>
<gene>
    <name evidence="1" type="ORF">IAB70_02160</name>
</gene>
<dbReference type="Proteomes" id="UP000824093">
    <property type="component" value="Unassembled WGS sequence"/>
</dbReference>
<evidence type="ECO:0000313" key="1">
    <source>
        <dbReference type="EMBL" id="HIU51420.1"/>
    </source>
</evidence>
<name>A0A9D1M0J7_9FIRM</name>
<accession>A0A9D1M0J7</accession>
<evidence type="ECO:0000313" key="2">
    <source>
        <dbReference type="Proteomes" id="UP000824093"/>
    </source>
</evidence>
<proteinExistence type="predicted"/>
<dbReference type="EMBL" id="DVNH01000016">
    <property type="protein sequence ID" value="HIU51420.1"/>
    <property type="molecule type" value="Genomic_DNA"/>
</dbReference>
<organism evidence="1 2">
    <name type="scientific">Candidatus Merdicola faecigallinarum</name>
    <dbReference type="NCBI Taxonomy" id="2840862"/>
    <lineage>
        <taxon>Bacteria</taxon>
        <taxon>Bacillati</taxon>
        <taxon>Bacillota</taxon>
        <taxon>Clostridia</taxon>
        <taxon>Candidatus Merdicola</taxon>
    </lineage>
</organism>